<dbReference type="RefSeq" id="WP_201310041.1">
    <property type="nucleotide sequence ID" value="NZ_BLYI01000013.1"/>
</dbReference>
<keyword evidence="4" id="KW-1185">Reference proteome</keyword>
<dbReference type="Gene3D" id="3.40.50.10490">
    <property type="entry name" value="Glucose-6-phosphate isomerase like protein, domain 1"/>
    <property type="match status" value="1"/>
</dbReference>
<evidence type="ECO:0000313" key="4">
    <source>
        <dbReference type="Proteomes" id="UP000613208"/>
    </source>
</evidence>
<gene>
    <name evidence="3" type="ORF">ANBU17_06420</name>
</gene>
<evidence type="ECO:0000256" key="1">
    <source>
        <dbReference type="ARBA" id="ARBA00009235"/>
    </source>
</evidence>
<evidence type="ECO:0000259" key="2">
    <source>
        <dbReference type="PROSITE" id="PS51464"/>
    </source>
</evidence>
<dbReference type="Pfam" id="PF01380">
    <property type="entry name" value="SIS"/>
    <property type="match status" value="1"/>
</dbReference>
<name>A0A916VC58_9FIRM</name>
<dbReference type="InterPro" id="IPR001347">
    <property type="entry name" value="SIS_dom"/>
</dbReference>
<proteinExistence type="inferred from homology"/>
<dbReference type="SUPFAM" id="SSF53697">
    <property type="entry name" value="SIS domain"/>
    <property type="match status" value="1"/>
</dbReference>
<dbReference type="AlphaFoldDB" id="A0A916VC58"/>
<dbReference type="NCBIfam" id="TIGR03127">
    <property type="entry name" value="RuMP_HxlB"/>
    <property type="match status" value="1"/>
</dbReference>
<dbReference type="GO" id="GO:0016853">
    <property type="term" value="F:isomerase activity"/>
    <property type="evidence" value="ECO:0007669"/>
    <property type="project" value="InterPro"/>
</dbReference>
<dbReference type="PANTHER" id="PTHR43443">
    <property type="entry name" value="3-HEXULOSE-6-PHOSPHATE ISOMERASE"/>
    <property type="match status" value="1"/>
</dbReference>
<dbReference type="GO" id="GO:0097367">
    <property type="term" value="F:carbohydrate derivative binding"/>
    <property type="evidence" value="ECO:0007669"/>
    <property type="project" value="InterPro"/>
</dbReference>
<sequence length="184" mass="20036">MKITNHLRLILKELTEQAEQVSEKQMVDLANQICSSRQIFVMGKGRSGIAIQGLANRMVHLGLAAYVIGETSTPHTEDGDLLIIGSGSGETEALTVIAQKAKKANVLLAVITGNKDSVLAKMADFLILLPGDSKQEAGLKKSIQPMGSLFEQLSFLVYDALVLELMGRLNQTSEQMYLRHANLE</sequence>
<comment type="similarity">
    <text evidence="1">Belongs to the SIS family. PHI subfamily.</text>
</comment>
<dbReference type="CDD" id="cd05005">
    <property type="entry name" value="SIS_PHI"/>
    <property type="match status" value="1"/>
</dbReference>
<dbReference type="InterPro" id="IPR017552">
    <property type="entry name" value="PHI/rmpB"/>
</dbReference>
<dbReference type="Proteomes" id="UP000613208">
    <property type="component" value="Unassembled WGS sequence"/>
</dbReference>
<evidence type="ECO:0000313" key="3">
    <source>
        <dbReference type="EMBL" id="GFO84295.1"/>
    </source>
</evidence>
<organism evidence="3 4">
    <name type="scientific">Anaerostipes butyraticus</name>
    <dbReference type="NCBI Taxonomy" id="645466"/>
    <lineage>
        <taxon>Bacteria</taxon>
        <taxon>Bacillati</taxon>
        <taxon>Bacillota</taxon>
        <taxon>Clostridia</taxon>
        <taxon>Lachnospirales</taxon>
        <taxon>Lachnospiraceae</taxon>
        <taxon>Anaerostipes</taxon>
    </lineage>
</organism>
<accession>A0A916VC58</accession>
<dbReference type="EMBL" id="BLYI01000013">
    <property type="protein sequence ID" value="GFO84295.1"/>
    <property type="molecule type" value="Genomic_DNA"/>
</dbReference>
<dbReference type="InterPro" id="IPR046348">
    <property type="entry name" value="SIS_dom_sf"/>
</dbReference>
<dbReference type="PANTHER" id="PTHR43443:SF1">
    <property type="entry name" value="3-HEXULOSE-6-PHOSPHATE ISOMERASE"/>
    <property type="match status" value="1"/>
</dbReference>
<dbReference type="PROSITE" id="PS51464">
    <property type="entry name" value="SIS"/>
    <property type="match status" value="1"/>
</dbReference>
<feature type="domain" description="SIS" evidence="2">
    <location>
        <begin position="29"/>
        <end position="171"/>
    </location>
</feature>
<comment type="caution">
    <text evidence="3">The sequence shown here is derived from an EMBL/GenBank/DDBJ whole genome shotgun (WGS) entry which is preliminary data.</text>
</comment>
<reference evidence="3" key="1">
    <citation type="submission" date="2020-06" db="EMBL/GenBank/DDBJ databases">
        <title>Characterization of fructooligosaccharide metabolism and fructooligosaccharide-degrading enzymes in human commensal butyrate producers.</title>
        <authorList>
            <person name="Tanno H."/>
            <person name="Fujii T."/>
            <person name="Hirano K."/>
            <person name="Maeno S."/>
            <person name="Tonozuka T."/>
            <person name="Sakamoto M."/>
            <person name="Ohkuma M."/>
            <person name="Tochio T."/>
            <person name="Endo A."/>
        </authorList>
    </citation>
    <scope>NUCLEOTIDE SEQUENCE</scope>
    <source>
        <strain evidence="3">JCM 17466</strain>
    </source>
</reference>
<dbReference type="GO" id="GO:1901135">
    <property type="term" value="P:carbohydrate derivative metabolic process"/>
    <property type="evidence" value="ECO:0007669"/>
    <property type="project" value="InterPro"/>
</dbReference>
<protein>
    <submittedName>
        <fullName evidence="3">6-phospho-3-hexuloisomerase</fullName>
    </submittedName>
</protein>